<name>A0A8H9C7V9_9HYPH</name>
<reference evidence="2" key="1">
    <citation type="submission" date="2020-11" db="EMBL/GenBank/DDBJ databases">
        <title>Complete genome sequence of a novel pathogenic Methylobacterium strain isolated from rice in Vietnam.</title>
        <authorList>
            <person name="Lai K."/>
            <person name="Okazaki S."/>
            <person name="Higashi K."/>
            <person name="Mori H."/>
            <person name="Toyoda A."/>
            <person name="Kurokawa K."/>
        </authorList>
    </citation>
    <scope>NUCLEOTIDE SEQUENCE</scope>
    <source>
        <strain evidence="2">VL1</strain>
    </source>
</reference>
<feature type="compositionally biased region" description="Basic and acidic residues" evidence="1">
    <location>
        <begin position="116"/>
        <end position="146"/>
    </location>
</feature>
<dbReference type="Proteomes" id="UP000663508">
    <property type="component" value="Chromosome"/>
</dbReference>
<protein>
    <submittedName>
        <fullName evidence="2">Uncharacterized protein</fullName>
    </submittedName>
</protein>
<feature type="compositionally biased region" description="Gly residues" evidence="1">
    <location>
        <begin position="163"/>
        <end position="178"/>
    </location>
</feature>
<evidence type="ECO:0000256" key="1">
    <source>
        <dbReference type="SAM" id="MobiDB-lite"/>
    </source>
</evidence>
<dbReference type="EMBL" id="AP024145">
    <property type="protein sequence ID" value="BCM85111.1"/>
    <property type="molecule type" value="Genomic_DNA"/>
</dbReference>
<organism evidence="2 3">
    <name type="scientific">Methylobacterium indicum</name>
    <dbReference type="NCBI Taxonomy" id="1775910"/>
    <lineage>
        <taxon>Bacteria</taxon>
        <taxon>Pseudomonadati</taxon>
        <taxon>Pseudomonadota</taxon>
        <taxon>Alphaproteobacteria</taxon>
        <taxon>Hyphomicrobiales</taxon>
        <taxon>Methylobacteriaceae</taxon>
        <taxon>Methylobacterium</taxon>
    </lineage>
</organism>
<evidence type="ECO:0000313" key="2">
    <source>
        <dbReference type="EMBL" id="BCM85111.1"/>
    </source>
</evidence>
<feature type="region of interest" description="Disordered" evidence="1">
    <location>
        <begin position="102"/>
        <end position="189"/>
    </location>
</feature>
<feature type="region of interest" description="Disordered" evidence="1">
    <location>
        <begin position="287"/>
        <end position="369"/>
    </location>
</feature>
<proteinExistence type="predicted"/>
<sequence length="369" mass="39687">MREVWATCPTISWIAAVICSLAAATAWTWPEVRWRPGGRLHGAGGPGEVAGQGPDLGLEIPCQPVDQRGATRGGLLVLALALGQAAHLAGRILEHLQRPGERPDLVAAPGARHRDRQVARREGVHCSGRPGERPGDPQDRDGREDREGEDEPERGDEGQARLGRGGGGLGRVPGGGEIGEGRLNPCVDGRGRLGAPSGILLAREREGDIGHALLGVRHHLGREGEVIGDAFAQGFVLRPLLRGRREGHEPLGLRRGRLLRRPVLLGQGLSNLVAALDDDAALGDRRLGDGVRDPLRRHRPVGAHVDDLARRLSQGVEPAPGEPDEADRDEEHEGRRQGELGEEREVVEGAHDRLPMHDCRSPARPRTPH</sequence>
<accession>A0A8H9C7V9</accession>
<dbReference type="KEGG" id="mind:mvi_35720"/>
<feature type="compositionally biased region" description="Basic and acidic residues" evidence="1">
    <location>
        <begin position="329"/>
        <end position="361"/>
    </location>
</feature>
<evidence type="ECO:0000313" key="3">
    <source>
        <dbReference type="Proteomes" id="UP000663508"/>
    </source>
</evidence>
<gene>
    <name evidence="2" type="ORF">mvi_35720</name>
</gene>
<dbReference type="AlphaFoldDB" id="A0A8H9C7V9"/>